<feature type="compositionally biased region" description="Low complexity" evidence="4">
    <location>
        <begin position="790"/>
        <end position="800"/>
    </location>
</feature>
<feature type="compositionally biased region" description="Gly residues" evidence="4">
    <location>
        <begin position="763"/>
        <end position="776"/>
    </location>
</feature>
<dbReference type="Gene3D" id="2.40.420.20">
    <property type="match status" value="1"/>
</dbReference>
<evidence type="ECO:0000313" key="6">
    <source>
        <dbReference type="EMBL" id="MCS5734694.1"/>
    </source>
</evidence>
<keyword evidence="5" id="KW-0812">Transmembrane</keyword>
<dbReference type="RefSeq" id="WP_259539559.1">
    <property type="nucleotide sequence ID" value="NZ_JANLCJ010000004.1"/>
</dbReference>
<feature type="region of interest" description="Disordered" evidence="4">
    <location>
        <begin position="338"/>
        <end position="381"/>
    </location>
</feature>
<comment type="caution">
    <text evidence="6">The sequence shown here is derived from an EMBL/GenBank/DDBJ whole genome shotgun (WGS) entry which is preliminary data.</text>
</comment>
<protein>
    <submittedName>
        <fullName evidence="6">Efflux RND transporter periplasmic adaptor subunit</fullName>
    </submittedName>
</protein>
<feature type="region of interest" description="Disordered" evidence="4">
    <location>
        <begin position="755"/>
        <end position="800"/>
    </location>
</feature>
<feature type="compositionally biased region" description="Low complexity" evidence="4">
    <location>
        <begin position="28"/>
        <end position="62"/>
    </location>
</feature>
<dbReference type="PANTHER" id="PTHR32347">
    <property type="entry name" value="EFFLUX SYSTEM COMPONENT YKNX-RELATED"/>
    <property type="match status" value="1"/>
</dbReference>
<sequence length="800" mass="75932">MPKNPPRNPAAADPAAADPANGTERHTPPASSRRAAPTAPGAVAASGASGASGASATTTTSARPVLSAKRAAAKRRRTRRALAIGITTVVLCAFGGGAVFALSQQSGNAYRTAVAALGTVDETLALSGTVASATRRDTAFQAGGTVNGVSVAVGDTVTAGQQLATIDTSDLQDAIDTAQDAVTTAEDQLESDLEAQSSTDTSTTGTDTGSGTTAGTPDAAGTGAGAGSGAASGTGTGAGIGSGAGTGTGSGTGPDSGDGSGTGTGGGSGDGTGTGTGDGTGVDTVALQAAVAAVTSAQQALLAQYSVASDALAATQQTIATSDTTCQPFLEATLDDLAAGAGDGTSGTGSGTDGTDPASTDPSSSDPTSSGSGTSADGSTAADGNALLDTIKADLAACQGAITQVQTEQTTANDAQTTVLSLMDQLDSAVATLQSVLITSTPAEPSSDAPTTDDPTPAPTSDRSATPTTDSDSAVPTAAVRTAAVRNAAATGAPLFALASSVTQPASATTAVDDPTGGTGSTTTGTSGTGTTGTGSTTASTTITAETIVADQAQIDLAQANLAIARQQLTLATLTSPIAGTVAAVALSVGDTVSAASATAVITVIGDDGFVVDTTVTLADVAKLAVGQAAAITLASTDTALTGVVSAIGVLDVSTDSSTPTYDVTVAIDPADAALLNGASAQVEVAVASQQSVLTVPTSAVHRSGTDYTVDVLSNGDSTATPVEVGAMGAERTEVTSGLAEGDVVVLADLNADVPGTDDTTGTGTGSGLTGLGGSGTTVTVPGGFGGGSAPSFQGGPPAR</sequence>
<name>A0ABT2H428_9MICO</name>
<feature type="region of interest" description="Disordered" evidence="4">
    <location>
        <begin position="182"/>
        <end position="279"/>
    </location>
</feature>
<organism evidence="6 7">
    <name type="scientific">Herbiconiux daphne</name>
    <dbReference type="NCBI Taxonomy" id="2970914"/>
    <lineage>
        <taxon>Bacteria</taxon>
        <taxon>Bacillati</taxon>
        <taxon>Actinomycetota</taxon>
        <taxon>Actinomycetes</taxon>
        <taxon>Micrococcales</taxon>
        <taxon>Microbacteriaceae</taxon>
        <taxon>Herbiconiux</taxon>
    </lineage>
</organism>
<reference evidence="6" key="1">
    <citation type="submission" date="2022-08" db="EMBL/GenBank/DDBJ databases">
        <authorList>
            <person name="Deng Y."/>
            <person name="Han X.-F."/>
            <person name="Zhang Y.-Q."/>
        </authorList>
    </citation>
    <scope>NUCLEOTIDE SEQUENCE</scope>
    <source>
        <strain evidence="6">CPCC 203386</strain>
    </source>
</reference>
<accession>A0ABT2H428</accession>
<dbReference type="Proteomes" id="UP001165586">
    <property type="component" value="Unassembled WGS sequence"/>
</dbReference>
<evidence type="ECO:0000256" key="1">
    <source>
        <dbReference type="ARBA" id="ARBA00004196"/>
    </source>
</evidence>
<dbReference type="InterPro" id="IPR050465">
    <property type="entry name" value="UPF0194_transport"/>
</dbReference>
<dbReference type="Gene3D" id="2.40.50.100">
    <property type="match status" value="2"/>
</dbReference>
<comment type="similarity">
    <text evidence="2">Belongs to the membrane fusion protein (MFP) (TC 8.A.1) family.</text>
</comment>
<evidence type="ECO:0000256" key="5">
    <source>
        <dbReference type="SAM" id="Phobius"/>
    </source>
</evidence>
<evidence type="ECO:0000256" key="4">
    <source>
        <dbReference type="SAM" id="MobiDB-lite"/>
    </source>
</evidence>
<comment type="subcellular location">
    <subcellularLocation>
        <location evidence="1">Cell envelope</location>
    </subcellularLocation>
</comment>
<feature type="transmembrane region" description="Helical" evidence="5">
    <location>
        <begin position="81"/>
        <end position="102"/>
    </location>
</feature>
<feature type="compositionally biased region" description="Gly residues" evidence="4">
    <location>
        <begin position="341"/>
        <end position="352"/>
    </location>
</feature>
<feature type="region of interest" description="Disordered" evidence="4">
    <location>
        <begin position="504"/>
        <end position="538"/>
    </location>
</feature>
<dbReference type="Gene3D" id="2.40.30.170">
    <property type="match status" value="1"/>
</dbReference>
<feature type="compositionally biased region" description="Low complexity" evidence="4">
    <location>
        <begin position="9"/>
        <end position="21"/>
    </location>
</feature>
<keyword evidence="5" id="KW-1133">Transmembrane helix</keyword>
<proteinExistence type="inferred from homology"/>
<feature type="compositionally biased region" description="Polar residues" evidence="4">
    <location>
        <begin position="463"/>
        <end position="472"/>
    </location>
</feature>
<keyword evidence="3" id="KW-0175">Coiled coil</keyword>
<keyword evidence="5" id="KW-0472">Membrane</keyword>
<feature type="compositionally biased region" description="Low complexity" evidence="4">
    <location>
        <begin position="353"/>
        <end position="381"/>
    </location>
</feature>
<feature type="compositionally biased region" description="Low complexity" evidence="4">
    <location>
        <begin position="197"/>
        <end position="221"/>
    </location>
</feature>
<dbReference type="PANTHER" id="PTHR32347:SF23">
    <property type="entry name" value="BLL5650 PROTEIN"/>
    <property type="match status" value="1"/>
</dbReference>
<feature type="region of interest" description="Disordered" evidence="4">
    <location>
        <begin position="440"/>
        <end position="476"/>
    </location>
</feature>
<gene>
    <name evidence="6" type="ORF">N1032_13195</name>
</gene>
<dbReference type="InterPro" id="IPR006143">
    <property type="entry name" value="RND_pump_MFP"/>
</dbReference>
<dbReference type="NCBIfam" id="TIGR01730">
    <property type="entry name" value="RND_mfp"/>
    <property type="match status" value="1"/>
</dbReference>
<evidence type="ECO:0000313" key="7">
    <source>
        <dbReference type="Proteomes" id="UP001165586"/>
    </source>
</evidence>
<dbReference type="SUPFAM" id="SSF111369">
    <property type="entry name" value="HlyD-like secretion proteins"/>
    <property type="match status" value="1"/>
</dbReference>
<feature type="compositionally biased region" description="Low complexity" evidence="4">
    <location>
        <begin position="445"/>
        <end position="462"/>
    </location>
</feature>
<evidence type="ECO:0000256" key="3">
    <source>
        <dbReference type="ARBA" id="ARBA00023054"/>
    </source>
</evidence>
<evidence type="ECO:0000256" key="2">
    <source>
        <dbReference type="ARBA" id="ARBA00009477"/>
    </source>
</evidence>
<feature type="compositionally biased region" description="Gly residues" evidence="4">
    <location>
        <begin position="222"/>
        <end position="279"/>
    </location>
</feature>
<feature type="region of interest" description="Disordered" evidence="4">
    <location>
        <begin position="1"/>
        <end position="74"/>
    </location>
</feature>
<dbReference type="Gene3D" id="1.10.287.470">
    <property type="entry name" value="Helix hairpin bin"/>
    <property type="match status" value="1"/>
</dbReference>
<keyword evidence="7" id="KW-1185">Reference proteome</keyword>
<dbReference type="EMBL" id="JANLCJ010000004">
    <property type="protein sequence ID" value="MCS5734694.1"/>
    <property type="molecule type" value="Genomic_DNA"/>
</dbReference>